<proteinExistence type="predicted"/>
<evidence type="ECO:0000313" key="1">
    <source>
        <dbReference type="EMBL" id="CAG8645540.1"/>
    </source>
</evidence>
<sequence>MSVQQLSENKVEEAAEMLGIFVGSEAGGGSHLNPMLEICKILIDRGYNITLVANPGNFTATSTLYHSIPQISLSEPIDTNSSPEYREIFLTNILIKPDLFFCDYVTNEACFDLAWKLKKPVVGFVSYTMYFTASPPFRSDPIFGCHVNMENRSFYDRFRCAVVQPLRLRWYFRKNINYLNARRAKVGVSKNCDYRGTIADTLFLVDNFFGFE</sequence>
<reference evidence="1" key="1">
    <citation type="submission" date="2021-06" db="EMBL/GenBank/DDBJ databases">
        <authorList>
            <person name="Kallberg Y."/>
            <person name="Tangrot J."/>
            <person name="Rosling A."/>
        </authorList>
    </citation>
    <scope>NUCLEOTIDE SEQUENCE</scope>
    <source>
        <strain evidence="1">AU212A</strain>
    </source>
</reference>
<protein>
    <submittedName>
        <fullName evidence="1">3588_t:CDS:1</fullName>
    </submittedName>
</protein>
<feature type="non-terminal residue" evidence="1">
    <location>
        <position position="212"/>
    </location>
</feature>
<organism evidence="1 2">
    <name type="scientific">Scutellospora calospora</name>
    <dbReference type="NCBI Taxonomy" id="85575"/>
    <lineage>
        <taxon>Eukaryota</taxon>
        <taxon>Fungi</taxon>
        <taxon>Fungi incertae sedis</taxon>
        <taxon>Mucoromycota</taxon>
        <taxon>Glomeromycotina</taxon>
        <taxon>Glomeromycetes</taxon>
        <taxon>Diversisporales</taxon>
        <taxon>Gigasporaceae</taxon>
        <taxon>Scutellospora</taxon>
    </lineage>
</organism>
<dbReference type="Proteomes" id="UP000789860">
    <property type="component" value="Unassembled WGS sequence"/>
</dbReference>
<comment type="caution">
    <text evidence="1">The sequence shown here is derived from an EMBL/GenBank/DDBJ whole genome shotgun (WGS) entry which is preliminary data.</text>
</comment>
<dbReference type="EMBL" id="CAJVPM010022546">
    <property type="protein sequence ID" value="CAG8645540.1"/>
    <property type="molecule type" value="Genomic_DNA"/>
</dbReference>
<name>A0ACA9NC25_9GLOM</name>
<evidence type="ECO:0000313" key="2">
    <source>
        <dbReference type="Proteomes" id="UP000789860"/>
    </source>
</evidence>
<accession>A0ACA9NC25</accession>
<gene>
    <name evidence="1" type="ORF">SCALOS_LOCUS8478</name>
</gene>
<keyword evidence="2" id="KW-1185">Reference proteome</keyword>